<gene>
    <name evidence="1" type="ORF">LF929_008005</name>
</gene>
<reference evidence="1" key="1">
    <citation type="submission" date="2024-07" db="EMBL/GenBank/DDBJ databases">
        <authorList>
            <person name="Pedron J."/>
        </authorList>
    </citation>
    <scope>NUCLEOTIDE SEQUENCE</scope>
    <source>
        <strain evidence="1">A003-S1-M15</strain>
    </source>
</reference>
<protein>
    <submittedName>
        <fullName evidence="1">Uncharacterized protein</fullName>
    </submittedName>
</protein>
<proteinExistence type="predicted"/>
<sequence length="142" mass="15976">MMNERFTIGDDHVRFTSPDVVLPLGYQAIAHRFFRHTMPSAYDVEMAIATIEDVIQATSILRQVAQQASCVDPYLKEIACITGSHDMLTLQQIEDVFNRVADVISGSPKRDGEFPDDIGFISYLVIVRELSHHLGILQIMLV</sequence>
<evidence type="ECO:0000313" key="1">
    <source>
        <dbReference type="EMBL" id="XDL26122.1"/>
    </source>
</evidence>
<dbReference type="EMBL" id="CP162670">
    <property type="protein sequence ID" value="XDL26122.1"/>
    <property type="molecule type" value="Genomic_DNA"/>
</dbReference>
<organism evidence="1">
    <name type="scientific">Dickeya oryzae</name>
    <dbReference type="NCBI Taxonomy" id="1240404"/>
    <lineage>
        <taxon>Bacteria</taxon>
        <taxon>Pseudomonadati</taxon>
        <taxon>Pseudomonadota</taxon>
        <taxon>Gammaproteobacteria</taxon>
        <taxon>Enterobacterales</taxon>
        <taxon>Pectobacteriaceae</taxon>
        <taxon>Dickeya</taxon>
    </lineage>
</organism>
<dbReference type="AlphaFoldDB" id="A0AB39IZC5"/>
<name>A0AB39IZC5_9GAMM</name>
<dbReference type="GeneID" id="302581608"/>
<dbReference type="RefSeq" id="WP_226092895.1">
    <property type="nucleotide sequence ID" value="NZ_CP162670.1"/>
</dbReference>
<accession>A0AB39IZC5</accession>